<reference evidence="6" key="1">
    <citation type="submission" date="2020-05" db="UniProtKB">
        <authorList>
            <consortium name="EnsemblMetazoa"/>
        </authorList>
    </citation>
    <scope>IDENTIFICATION</scope>
    <source>
        <strain evidence="6">USDA</strain>
    </source>
</reference>
<dbReference type="STRING" id="35570.A0A1I8PUU9"/>
<evidence type="ECO:0000313" key="7">
    <source>
        <dbReference type="Proteomes" id="UP000095300"/>
    </source>
</evidence>
<dbReference type="InterPro" id="IPR000859">
    <property type="entry name" value="CUB_dom"/>
</dbReference>
<dbReference type="InterPro" id="IPR036055">
    <property type="entry name" value="LDL_receptor-like_sf"/>
</dbReference>
<dbReference type="SUPFAM" id="SSF57424">
    <property type="entry name" value="LDL receptor-like module"/>
    <property type="match status" value="1"/>
</dbReference>
<dbReference type="PROSITE" id="PS01180">
    <property type="entry name" value="CUB"/>
    <property type="match status" value="2"/>
</dbReference>
<dbReference type="Pfam" id="PF00057">
    <property type="entry name" value="Ldl_recept_a"/>
    <property type="match status" value="1"/>
</dbReference>
<dbReference type="GO" id="GO:0005886">
    <property type="term" value="C:plasma membrane"/>
    <property type="evidence" value="ECO:0007669"/>
    <property type="project" value="TreeGrafter"/>
</dbReference>
<dbReference type="Gene3D" id="4.10.400.10">
    <property type="entry name" value="Low-density Lipoprotein Receptor"/>
    <property type="match status" value="1"/>
</dbReference>
<feature type="compositionally biased region" description="Low complexity" evidence="3">
    <location>
        <begin position="227"/>
        <end position="246"/>
    </location>
</feature>
<feature type="transmembrane region" description="Helical" evidence="4">
    <location>
        <begin position="1458"/>
        <end position="1478"/>
    </location>
</feature>
<keyword evidence="7" id="KW-1185">Reference proteome</keyword>
<feature type="domain" description="CUB" evidence="5">
    <location>
        <begin position="484"/>
        <end position="606"/>
    </location>
</feature>
<dbReference type="PANTHER" id="PTHR47537">
    <property type="entry name" value="CUBILIN"/>
    <property type="match status" value="1"/>
</dbReference>
<dbReference type="InterPro" id="IPR023415">
    <property type="entry name" value="LDLR_class-A_CS"/>
</dbReference>
<proteinExistence type="predicted"/>
<dbReference type="InterPro" id="IPR002172">
    <property type="entry name" value="LDrepeatLR_classA_rpt"/>
</dbReference>
<dbReference type="PROSITE" id="PS50068">
    <property type="entry name" value="LDLRA_2"/>
    <property type="match status" value="2"/>
</dbReference>
<evidence type="ECO:0000259" key="5">
    <source>
        <dbReference type="PROSITE" id="PS01180"/>
    </source>
</evidence>
<dbReference type="VEuPathDB" id="VectorBase:SCAU011321"/>
<keyword evidence="1 2" id="KW-1015">Disulfide bond</keyword>
<dbReference type="FunFam" id="2.60.120.290:FF:000065">
    <property type="entry name" value="Uncharacterized protein, isoform E"/>
    <property type="match status" value="1"/>
</dbReference>
<dbReference type="InterPro" id="IPR035914">
    <property type="entry name" value="Sperma_CUB_dom_sf"/>
</dbReference>
<feature type="disulfide bond" evidence="2">
    <location>
        <begin position="446"/>
        <end position="458"/>
    </location>
</feature>
<evidence type="ECO:0000256" key="4">
    <source>
        <dbReference type="SAM" id="Phobius"/>
    </source>
</evidence>
<feature type="region of interest" description="Disordered" evidence="3">
    <location>
        <begin position="1"/>
        <end position="31"/>
    </location>
</feature>
<dbReference type="Gene3D" id="2.60.120.290">
    <property type="entry name" value="Spermadhesin, CUB domain"/>
    <property type="match status" value="1"/>
</dbReference>
<feature type="disulfide bond" evidence="2">
    <location>
        <begin position="453"/>
        <end position="471"/>
    </location>
</feature>
<sequence length="1513" mass="168032">MKMTIKWRQKYKNRETMKLPQTQPPSPSSLPLLTLTQRPNRLQATEFLPNSNDERGKLGSAPPKVTTIWTTPIPTSAAPSPFTAVSGSVPINSKALSHSCKTNHHSADSCNNFNNSLQVGGNSGGIGCHKTKMWLMTDESGSQRQQQQCCDDIFKKSTTEMHRPDTYASQSSMLNNHFLDVKVRELQQHQPHELFQELPLRQCGPANIAHSGGKAITIQWRHSVKYSTNRNSSSSSSSCDKNSNTNRAKAVKDRSSSHLTTTSSPKTQIRTTTQTSAPSAITTTIDTKLTSLHADATKPLAFQEAVTRPNMTNSGGGLAASTTQMKFQDILASTIKQCCRHQVSAICVTLICLFAFATTATTATILNASSSSAAATSSSSSLPVQNSMSGAMHDNISYPLSSGPVTAAVLSSAASASSSSSSSAANEHDSQTIKSLPMLASTIPQCSLSQFSCSNGRCVPLSKYCNNANDCGDGSDEPRFCSRCNRTYYGDTGLTYSLELHRPKQDRLPYICQLTFTAAGGQHGDVVQVTLDSFTIGRFTSYTQDGCPDGYMQIAESARTPIGGMWCGTSWGPVLFYSESRSLIFTIKLNKLARDQSGYNFDFRIRYKMLSRDNSVTRYGGIKVEDLQQWHNRSSFLQQQNSLEDFTNSSGAHSDRYGQDFSLFSAYANNKTFMNSLNTEMAKDEQNYTEPKYYLGDLIPGTYCSRIFSDCDKKTCRLQSPNYPGIYPRNLTCYFAVRQHDVPHGKHALILVKQPKGNLVWISTQDTSSSTKSAPSTNEKDKKFEPRLKTWSDCDKIQEISNYKGNSTDYVTVYDGYTTRDPIMLKFCGGGQAVPQAVSSGPELLVEFTTSPYGTFTGSSSQVLPLYGFQLEVEVIFVDIQSPTYSKNKKPCEFWIRGAGRGVLENPKHSLAPNTTCLYHLQGVGIFKTFDHLSLSRRTNAQGLHSPPSRFKVWISMLKFNLDPEFGQMDETSVGAIGVLQTQEDCSGMLRIWDGAMREPPVCKDLNCITETNLVHPSLQQYAQNTTNVIARYCRGTVPRTCDRANINETYARPCTVSESYVSSGDSITLELKNTESTVLRPLEFKLKYEFIDLHQDGIPMGGGELDCNRKFVSSMMDRKDPAIFRSVRNIFLFGRGGTRNLKCIYKFEGMRGERVRIKLRKVTTMNRHCMSRVDEDINRSFCYGDTSVKVEIFERPYHDTILLPRGCLCNSSNTSHLPVEYTSTSRDVEVHFTAYNMTTLDDPDALNFEGMFEFVKGPTNCKDGRRKFGPSGTIDMTFGDMECRTRPWLIEPSNGNKFLYVRLKAIFLRKYNPRKAANTSIAVTSSYRCETNARAVLTTSEGLTITACPLSPDSKAYEFVEIFSAGWNERPNFAIANRSKAISVEFLRPENGDFSFNWMELIPGPTLSIAEDCQFKCTELNACVNASVWCDGIQHCPSGDDETFLQCSAIMKLPTEILATLCLIIVLFCCAFAAFAYKKIKRKFRGSSVLQTRLKSLSSMDTAVLDEKEVIC</sequence>
<dbReference type="InterPro" id="IPR053207">
    <property type="entry name" value="Non-NMDA_GluR_Accessory"/>
</dbReference>
<comment type="caution">
    <text evidence="2">Lacks conserved residue(s) required for the propagation of feature annotation.</text>
</comment>
<dbReference type="CDD" id="cd00112">
    <property type="entry name" value="LDLa"/>
    <property type="match status" value="1"/>
</dbReference>
<dbReference type="OrthoDB" id="10037824at2759"/>
<evidence type="ECO:0000256" key="2">
    <source>
        <dbReference type="PROSITE-ProRule" id="PRU00124"/>
    </source>
</evidence>
<dbReference type="PANTHER" id="PTHR47537:SF4">
    <property type="entry name" value="GH12701P"/>
    <property type="match status" value="1"/>
</dbReference>
<feature type="domain" description="CUB" evidence="5">
    <location>
        <begin position="704"/>
        <end position="876"/>
    </location>
</feature>
<name>A0A1I8PUU9_STOCA</name>
<dbReference type="PROSITE" id="PS01209">
    <property type="entry name" value="LDLRA_1"/>
    <property type="match status" value="1"/>
</dbReference>
<dbReference type="SMART" id="SM00192">
    <property type="entry name" value="LDLa"/>
    <property type="match status" value="2"/>
</dbReference>
<dbReference type="PRINTS" id="PR00261">
    <property type="entry name" value="LDLRECEPTOR"/>
</dbReference>
<feature type="compositionally biased region" description="Polar residues" evidence="3">
    <location>
        <begin position="257"/>
        <end position="277"/>
    </location>
</feature>
<evidence type="ECO:0000256" key="3">
    <source>
        <dbReference type="SAM" id="MobiDB-lite"/>
    </source>
</evidence>
<organism evidence="6 7">
    <name type="scientific">Stomoxys calcitrans</name>
    <name type="common">Stable fly</name>
    <name type="synonym">Conops calcitrans</name>
    <dbReference type="NCBI Taxonomy" id="35570"/>
    <lineage>
        <taxon>Eukaryota</taxon>
        <taxon>Metazoa</taxon>
        <taxon>Ecdysozoa</taxon>
        <taxon>Arthropoda</taxon>
        <taxon>Hexapoda</taxon>
        <taxon>Insecta</taxon>
        <taxon>Pterygota</taxon>
        <taxon>Neoptera</taxon>
        <taxon>Endopterygota</taxon>
        <taxon>Diptera</taxon>
        <taxon>Brachycera</taxon>
        <taxon>Muscomorpha</taxon>
        <taxon>Muscoidea</taxon>
        <taxon>Muscidae</taxon>
        <taxon>Stomoxys</taxon>
    </lineage>
</organism>
<keyword evidence="4" id="KW-0472">Membrane</keyword>
<keyword evidence="4" id="KW-1133">Transmembrane helix</keyword>
<protein>
    <recommendedName>
        <fullName evidence="5">CUB domain-containing protein</fullName>
    </recommendedName>
</protein>
<gene>
    <name evidence="6" type="primary">106091151</name>
</gene>
<dbReference type="SMART" id="SM00042">
    <property type="entry name" value="CUB"/>
    <property type="match status" value="1"/>
</dbReference>
<dbReference type="EnsemblMetazoa" id="SCAU011321-RA">
    <property type="protein sequence ID" value="SCAU011321-PA"/>
    <property type="gene ID" value="SCAU011321"/>
</dbReference>
<dbReference type="InterPro" id="IPR056707">
    <property type="entry name" value="DUF7805"/>
</dbReference>
<dbReference type="CDD" id="cd00041">
    <property type="entry name" value="CUB"/>
    <property type="match status" value="1"/>
</dbReference>
<evidence type="ECO:0000256" key="1">
    <source>
        <dbReference type="ARBA" id="ARBA00023157"/>
    </source>
</evidence>
<dbReference type="Pfam" id="PF25090">
    <property type="entry name" value="DUF7805"/>
    <property type="match status" value="1"/>
</dbReference>
<keyword evidence="4" id="KW-0812">Transmembrane</keyword>
<feature type="region of interest" description="Disordered" evidence="3">
    <location>
        <begin position="227"/>
        <end position="277"/>
    </location>
</feature>
<feature type="compositionally biased region" description="Basic residues" evidence="3">
    <location>
        <begin position="1"/>
        <end position="11"/>
    </location>
</feature>
<accession>A0A1I8PUU9</accession>
<dbReference type="SUPFAM" id="SSF49854">
    <property type="entry name" value="Spermadhesin, CUB domain"/>
    <property type="match status" value="2"/>
</dbReference>
<feature type="transmembrane region" description="Helical" evidence="4">
    <location>
        <begin position="343"/>
        <end position="366"/>
    </location>
</feature>
<dbReference type="Proteomes" id="UP000095300">
    <property type="component" value="Unassembled WGS sequence"/>
</dbReference>
<evidence type="ECO:0000313" key="6">
    <source>
        <dbReference type="EnsemblMetazoa" id="SCAU011321-PA"/>
    </source>
</evidence>